<dbReference type="InterPro" id="IPR021150">
    <property type="entry name" value="Ubiq_cyt_c_chap"/>
</dbReference>
<organism evidence="4 5">
    <name type="scientific">Passalora fulva</name>
    <name type="common">Tomato leaf mold</name>
    <name type="synonym">Cladosporium fulvum</name>
    <dbReference type="NCBI Taxonomy" id="5499"/>
    <lineage>
        <taxon>Eukaryota</taxon>
        <taxon>Fungi</taxon>
        <taxon>Dikarya</taxon>
        <taxon>Ascomycota</taxon>
        <taxon>Pezizomycotina</taxon>
        <taxon>Dothideomycetes</taxon>
        <taxon>Dothideomycetidae</taxon>
        <taxon>Mycosphaerellales</taxon>
        <taxon>Mycosphaerellaceae</taxon>
        <taxon>Fulvia</taxon>
    </lineage>
</organism>
<dbReference type="OMA" id="WRNLYKG"/>
<reference evidence="4" key="2">
    <citation type="journal article" date="2022" name="Microb. Genom.">
        <title>A chromosome-scale genome assembly of the tomato pathogen Cladosporium fulvum reveals a compartmentalized genome architecture and the presence of a dispensable chromosome.</title>
        <authorList>
            <person name="Zaccaron A.Z."/>
            <person name="Chen L.H."/>
            <person name="Samaras A."/>
            <person name="Stergiopoulos I."/>
        </authorList>
    </citation>
    <scope>NUCLEOTIDE SEQUENCE</scope>
    <source>
        <strain evidence="4">Race5_Kim</strain>
    </source>
</reference>
<dbReference type="Proteomes" id="UP000756132">
    <property type="component" value="Chromosome 5"/>
</dbReference>
<sequence length="331" mass="37143">MPANTVCSSCLRAMRQQARPRPQSRSVQTARSLTTSRRLRAQEVPTQARRPPPPAESPFSQTTPPGPQDTNVPPPGFQNLAETLRKTSRSTTEPYVAYGGTEDLFRECSRQCSYTIPSALAEKMEDRVPPMNAAGDHLGEGSGWWLESKAKGGLGLEATFNSWAQVLYLHMWMITVRIRCFPKDYVRSWEQNLLDHFFYAAEDRMATWHGMSARGVRNKNLKDLWLQWRGCQLSYDEALAKESDTVMATAIWRNVFKADEGVDVADLATVTAYTMRELQRLGKLSDAEISEGKIKFGEPRSITEILSKQSPAFVQRLTAAELKAPELSGQP</sequence>
<evidence type="ECO:0000256" key="2">
    <source>
        <dbReference type="SAM" id="MobiDB-lite"/>
    </source>
</evidence>
<dbReference type="GO" id="GO:0005739">
    <property type="term" value="C:mitochondrion"/>
    <property type="evidence" value="ECO:0007669"/>
    <property type="project" value="TreeGrafter"/>
</dbReference>
<keyword evidence="5" id="KW-1185">Reference proteome</keyword>
<dbReference type="Pfam" id="PF03981">
    <property type="entry name" value="Ubiq_cyt_C_chap"/>
    <property type="match status" value="1"/>
</dbReference>
<name>A0A9Q8P976_PASFU</name>
<dbReference type="GeneID" id="71986043"/>
<dbReference type="InterPro" id="IPR007129">
    <property type="entry name" value="Ubiqinol_cyt_c_chaperone_CPB3"/>
</dbReference>
<dbReference type="EMBL" id="CP090167">
    <property type="protein sequence ID" value="UJO18000.1"/>
    <property type="molecule type" value="Genomic_DNA"/>
</dbReference>
<gene>
    <name evidence="4" type="ORF">CLAFUR5_06165</name>
</gene>
<reference evidence="4" key="1">
    <citation type="submission" date="2021-12" db="EMBL/GenBank/DDBJ databases">
        <authorList>
            <person name="Zaccaron A."/>
            <person name="Stergiopoulos I."/>
        </authorList>
    </citation>
    <scope>NUCLEOTIDE SEQUENCE</scope>
    <source>
        <strain evidence="4">Race5_Kim</strain>
    </source>
</reference>
<dbReference type="RefSeq" id="XP_047762366.1">
    <property type="nucleotide sequence ID" value="XM_047905313.1"/>
</dbReference>
<comment type="similarity">
    <text evidence="1">Belongs to the CBP3 family.</text>
</comment>
<protein>
    <recommendedName>
        <fullName evidence="3">Ubiquinol-cytochrome c chaperone domain-containing protein</fullName>
    </recommendedName>
</protein>
<feature type="compositionally biased region" description="Low complexity" evidence="2">
    <location>
        <begin position="13"/>
        <end position="36"/>
    </location>
</feature>
<dbReference type="KEGG" id="ffu:CLAFUR5_06165"/>
<evidence type="ECO:0000256" key="1">
    <source>
        <dbReference type="ARBA" id="ARBA00006407"/>
    </source>
</evidence>
<feature type="domain" description="Ubiquinol-cytochrome c chaperone" evidence="3">
    <location>
        <begin position="154"/>
        <end position="296"/>
    </location>
</feature>
<dbReference type="PANTHER" id="PTHR12184">
    <property type="entry name" value="UBIQUINOL-CYTOCHROME C REDUCTASE COMPLEX ASSEMBLY FACTOR 1 FAMILY MEMBER"/>
    <property type="match status" value="1"/>
</dbReference>
<evidence type="ECO:0000313" key="4">
    <source>
        <dbReference type="EMBL" id="UJO18000.1"/>
    </source>
</evidence>
<dbReference type="AlphaFoldDB" id="A0A9Q8P976"/>
<dbReference type="GO" id="GO:0034551">
    <property type="term" value="P:mitochondrial respiratory chain complex III assembly"/>
    <property type="evidence" value="ECO:0007669"/>
    <property type="project" value="TreeGrafter"/>
</dbReference>
<feature type="compositionally biased region" description="Pro residues" evidence="2">
    <location>
        <begin position="64"/>
        <end position="76"/>
    </location>
</feature>
<evidence type="ECO:0000313" key="5">
    <source>
        <dbReference type="Proteomes" id="UP000756132"/>
    </source>
</evidence>
<feature type="region of interest" description="Disordered" evidence="2">
    <location>
        <begin position="13"/>
        <end position="78"/>
    </location>
</feature>
<evidence type="ECO:0000259" key="3">
    <source>
        <dbReference type="Pfam" id="PF03981"/>
    </source>
</evidence>
<dbReference type="OrthoDB" id="10253878at2759"/>
<accession>A0A9Q8P976</accession>
<dbReference type="PANTHER" id="PTHR12184:SF1">
    <property type="entry name" value="UBIQUINOL-CYTOCHROME-C REDUCTASE COMPLEX ASSEMBLY FACTOR 1"/>
    <property type="match status" value="1"/>
</dbReference>
<proteinExistence type="inferred from homology"/>